<reference evidence="1" key="2">
    <citation type="submission" date="2021-09" db="EMBL/GenBank/DDBJ databases">
        <authorList>
            <person name="Jia N."/>
            <person name="Wang J."/>
            <person name="Shi W."/>
            <person name="Du L."/>
            <person name="Sun Y."/>
            <person name="Zhan W."/>
            <person name="Jiang J."/>
            <person name="Wang Q."/>
            <person name="Zhang B."/>
            <person name="Ji P."/>
            <person name="Sakyi L.B."/>
            <person name="Cui X."/>
            <person name="Yuan T."/>
            <person name="Jiang B."/>
            <person name="Yang W."/>
            <person name="Lam T.T.-Y."/>
            <person name="Chang Q."/>
            <person name="Ding S."/>
            <person name="Wang X."/>
            <person name="Zhu J."/>
            <person name="Ruan X."/>
            <person name="Zhao L."/>
            <person name="Wei J."/>
            <person name="Que T."/>
            <person name="Du C."/>
            <person name="Cheng J."/>
            <person name="Dai P."/>
            <person name="Han X."/>
            <person name="Huang E."/>
            <person name="Gao Y."/>
            <person name="Liu J."/>
            <person name="Shao H."/>
            <person name="Ye R."/>
            <person name="Li L."/>
            <person name="Wei W."/>
            <person name="Wang X."/>
            <person name="Wang C."/>
            <person name="Huo Q."/>
            <person name="Li W."/>
            <person name="Guo W."/>
            <person name="Chen H."/>
            <person name="Chen S."/>
            <person name="Zhou L."/>
            <person name="Zhou L."/>
            <person name="Ni X."/>
            <person name="Tian J."/>
            <person name="Zhou Y."/>
            <person name="Sheng Y."/>
            <person name="Liu T."/>
            <person name="Pan Y."/>
            <person name="Xia L."/>
            <person name="Li J."/>
            <person name="Zhao F."/>
            <person name="Cao W."/>
        </authorList>
    </citation>
    <scope>NUCLEOTIDE SEQUENCE</scope>
    <source>
        <strain evidence="1">Rmic-2018</strain>
        <tissue evidence="1">Larvae</tissue>
    </source>
</reference>
<gene>
    <name evidence="1" type="ORF">HPB51_012092</name>
</gene>
<dbReference type="Gene3D" id="3.40.50.2300">
    <property type="match status" value="1"/>
</dbReference>
<sequence>MNQTKVAISTNSLNVLVTKIIVCIFHKLGGREPPTNHGIHPSPCSLANIVKSLLRTGHELGMRIEQPGCISLADTKCKPIHTSLLEEQGKVSKIEIVIIILAKNTNYAEIKQ</sequence>
<protein>
    <submittedName>
        <fullName evidence="1">Uncharacterized protein</fullName>
    </submittedName>
</protein>
<organism evidence="1 2">
    <name type="scientific">Rhipicephalus microplus</name>
    <name type="common">Cattle tick</name>
    <name type="synonym">Boophilus microplus</name>
    <dbReference type="NCBI Taxonomy" id="6941"/>
    <lineage>
        <taxon>Eukaryota</taxon>
        <taxon>Metazoa</taxon>
        <taxon>Ecdysozoa</taxon>
        <taxon>Arthropoda</taxon>
        <taxon>Chelicerata</taxon>
        <taxon>Arachnida</taxon>
        <taxon>Acari</taxon>
        <taxon>Parasitiformes</taxon>
        <taxon>Ixodida</taxon>
        <taxon>Ixodoidea</taxon>
        <taxon>Ixodidae</taxon>
        <taxon>Rhipicephalinae</taxon>
        <taxon>Rhipicephalus</taxon>
        <taxon>Boophilus</taxon>
    </lineage>
</organism>
<name>A0A9J6D9A1_RHIMP</name>
<keyword evidence="2" id="KW-1185">Reference proteome</keyword>
<evidence type="ECO:0000313" key="2">
    <source>
        <dbReference type="Proteomes" id="UP000821866"/>
    </source>
</evidence>
<dbReference type="EMBL" id="JABSTU010000010">
    <property type="protein sequence ID" value="KAH8018773.1"/>
    <property type="molecule type" value="Genomic_DNA"/>
</dbReference>
<reference evidence="1" key="1">
    <citation type="journal article" date="2020" name="Cell">
        <title>Large-Scale Comparative Analyses of Tick Genomes Elucidate Their Genetic Diversity and Vector Capacities.</title>
        <authorList>
            <consortium name="Tick Genome and Microbiome Consortium (TIGMIC)"/>
            <person name="Jia N."/>
            <person name="Wang J."/>
            <person name="Shi W."/>
            <person name="Du L."/>
            <person name="Sun Y."/>
            <person name="Zhan W."/>
            <person name="Jiang J.F."/>
            <person name="Wang Q."/>
            <person name="Zhang B."/>
            <person name="Ji P."/>
            <person name="Bell-Sakyi L."/>
            <person name="Cui X.M."/>
            <person name="Yuan T.T."/>
            <person name="Jiang B.G."/>
            <person name="Yang W.F."/>
            <person name="Lam T.T."/>
            <person name="Chang Q.C."/>
            <person name="Ding S.J."/>
            <person name="Wang X.J."/>
            <person name="Zhu J.G."/>
            <person name="Ruan X.D."/>
            <person name="Zhao L."/>
            <person name="Wei J.T."/>
            <person name="Ye R.Z."/>
            <person name="Que T.C."/>
            <person name="Du C.H."/>
            <person name="Zhou Y.H."/>
            <person name="Cheng J.X."/>
            <person name="Dai P.F."/>
            <person name="Guo W.B."/>
            <person name="Han X.H."/>
            <person name="Huang E.J."/>
            <person name="Li L.F."/>
            <person name="Wei W."/>
            <person name="Gao Y.C."/>
            <person name="Liu J.Z."/>
            <person name="Shao H.Z."/>
            <person name="Wang X."/>
            <person name="Wang C.C."/>
            <person name="Yang T.C."/>
            <person name="Huo Q.B."/>
            <person name="Li W."/>
            <person name="Chen H.Y."/>
            <person name="Chen S.E."/>
            <person name="Zhou L.G."/>
            <person name="Ni X.B."/>
            <person name="Tian J.H."/>
            <person name="Sheng Y."/>
            <person name="Liu T."/>
            <person name="Pan Y.S."/>
            <person name="Xia L.Y."/>
            <person name="Li J."/>
            <person name="Zhao F."/>
            <person name="Cao W.C."/>
        </authorList>
    </citation>
    <scope>NUCLEOTIDE SEQUENCE</scope>
    <source>
        <strain evidence="1">Rmic-2018</strain>
    </source>
</reference>
<accession>A0A9J6D9A1</accession>
<comment type="caution">
    <text evidence="1">The sequence shown here is derived from an EMBL/GenBank/DDBJ whole genome shotgun (WGS) entry which is preliminary data.</text>
</comment>
<dbReference type="Proteomes" id="UP000821866">
    <property type="component" value="Chromosome 8"/>
</dbReference>
<evidence type="ECO:0000313" key="1">
    <source>
        <dbReference type="EMBL" id="KAH8018773.1"/>
    </source>
</evidence>
<dbReference type="AlphaFoldDB" id="A0A9J6D9A1"/>
<proteinExistence type="predicted"/>